<gene>
    <name evidence="5" type="ORF">TSOC_002624</name>
</gene>
<feature type="compositionally biased region" description="Gly residues" evidence="4">
    <location>
        <begin position="492"/>
        <end position="507"/>
    </location>
</feature>
<feature type="region of interest" description="Disordered" evidence="4">
    <location>
        <begin position="299"/>
        <end position="323"/>
    </location>
</feature>
<dbReference type="InterPro" id="IPR019148">
    <property type="entry name" value="Nuclear_protein_DGCR14_ESS-2"/>
</dbReference>
<dbReference type="EMBL" id="PGGS01000050">
    <property type="protein sequence ID" value="PNH10664.1"/>
    <property type="molecule type" value="Genomic_DNA"/>
</dbReference>
<evidence type="ECO:0000256" key="4">
    <source>
        <dbReference type="SAM" id="MobiDB-lite"/>
    </source>
</evidence>
<reference evidence="5 6" key="1">
    <citation type="journal article" date="2017" name="Mol. Biol. Evol.">
        <title>The 4-celled Tetrabaena socialis nuclear genome reveals the essential components for genetic control of cell number at the origin of multicellularity in the volvocine lineage.</title>
        <authorList>
            <person name="Featherston J."/>
            <person name="Arakaki Y."/>
            <person name="Hanschen E.R."/>
            <person name="Ferris P.J."/>
            <person name="Michod R.E."/>
            <person name="Olson B.J.S.C."/>
            <person name="Nozaki H."/>
            <person name="Durand P.M."/>
        </authorList>
    </citation>
    <scope>NUCLEOTIDE SEQUENCE [LARGE SCALE GENOMIC DNA]</scope>
    <source>
        <strain evidence="5 6">NIES-571</strain>
    </source>
</reference>
<proteinExistence type="inferred from homology"/>
<feature type="compositionally biased region" description="Low complexity" evidence="4">
    <location>
        <begin position="479"/>
        <end position="491"/>
    </location>
</feature>
<accession>A0A2J8ADS3</accession>
<evidence type="ECO:0000256" key="1">
    <source>
        <dbReference type="ARBA" id="ARBA00004123"/>
    </source>
</evidence>
<evidence type="ECO:0000256" key="3">
    <source>
        <dbReference type="ARBA" id="ARBA00023242"/>
    </source>
</evidence>
<comment type="caution">
    <text evidence="5">The sequence shown here is derived from an EMBL/GenBank/DDBJ whole genome shotgun (WGS) entry which is preliminary data.</text>
</comment>
<feature type="region of interest" description="Disordered" evidence="4">
    <location>
        <begin position="409"/>
        <end position="516"/>
    </location>
</feature>
<evidence type="ECO:0000256" key="2">
    <source>
        <dbReference type="ARBA" id="ARBA00009072"/>
    </source>
</evidence>
<feature type="compositionally biased region" description="Gly residues" evidence="4">
    <location>
        <begin position="302"/>
        <end position="318"/>
    </location>
</feature>
<dbReference type="Pfam" id="PF09751">
    <property type="entry name" value="Es2"/>
    <property type="match status" value="1"/>
</dbReference>
<dbReference type="PANTHER" id="PTHR12940">
    <property type="entry name" value="ES-2 PROTEIN - RELATED"/>
    <property type="match status" value="1"/>
</dbReference>
<feature type="compositionally biased region" description="Gly residues" evidence="4">
    <location>
        <begin position="449"/>
        <end position="459"/>
    </location>
</feature>
<dbReference type="AlphaFoldDB" id="A0A2J8ADS3"/>
<sequence length="516" mass="48256">MALVSNAAALHEDDLRRLMPPPPARAPGAGAAPRPNGRAPEVLDEDTYTQVRHHLERPDPRDPATRALLLEGAPADRASDGFGSSGQAPMTLLPAAEHPVNNLFYDSSQRPPVPLSSKELAEVPLGPPKAINAAATRIKGGPEAMPYSALPMEGLGLGGGGATLTTAASAAALAAAALAAGVPASMAAAAAAAAAAGGTMGYSPMATPSLDGMMSPLMTWGDIASTPLRLGADDMPVALDPEGGGGPAFRVQGMTEREATAHRLAAAKAGSGSAAGRVAGRLGGSRGGTPLLSALRRAATGSGAGGGATARGGGGGATPLGVPLSPAARQLAANIKGRGAAGGGAGGGGGRGGGGGGGGGQNGGARRGYQGGGGGAAAAAAMAAAAAARSAARSSALGSGELDKQLRASYRSASAAGGGGSHSGTPSYNTPGGRTAAGTPGVQGVRVSTGGGAGGGGGAHRTPVVASGGARPGPGVGAGAASVPVPKAAGGAAAGATGGSNGGGGGASVTDDLLKL</sequence>
<feature type="compositionally biased region" description="Low complexity" evidence="4">
    <location>
        <begin position="26"/>
        <end position="40"/>
    </location>
</feature>
<keyword evidence="6" id="KW-1185">Reference proteome</keyword>
<feature type="compositionally biased region" description="Gly residues" evidence="4">
    <location>
        <begin position="339"/>
        <end position="361"/>
    </location>
</feature>
<dbReference type="GO" id="GO:0071013">
    <property type="term" value="C:catalytic step 2 spliceosome"/>
    <property type="evidence" value="ECO:0007669"/>
    <property type="project" value="TreeGrafter"/>
</dbReference>
<dbReference type="Proteomes" id="UP000236333">
    <property type="component" value="Unassembled WGS sequence"/>
</dbReference>
<evidence type="ECO:0000313" key="6">
    <source>
        <dbReference type="Proteomes" id="UP000236333"/>
    </source>
</evidence>
<feature type="region of interest" description="Disordered" evidence="4">
    <location>
        <begin position="1"/>
        <end position="63"/>
    </location>
</feature>
<feature type="compositionally biased region" description="Low complexity" evidence="4">
    <location>
        <begin position="430"/>
        <end position="440"/>
    </location>
</feature>
<keyword evidence="3" id="KW-0539">Nucleus</keyword>
<dbReference type="PANTHER" id="PTHR12940:SF0">
    <property type="entry name" value="SPLICING FACTOR ESS-2 HOMOLOG"/>
    <property type="match status" value="1"/>
</dbReference>
<comment type="subcellular location">
    <subcellularLocation>
        <location evidence="1">Nucleus</location>
    </subcellularLocation>
</comment>
<feature type="region of interest" description="Disordered" evidence="4">
    <location>
        <begin position="338"/>
        <end position="361"/>
    </location>
</feature>
<evidence type="ECO:0008006" key="7">
    <source>
        <dbReference type="Google" id="ProtNLM"/>
    </source>
</evidence>
<comment type="similarity">
    <text evidence="2">Belongs to the ESS2 family.</text>
</comment>
<evidence type="ECO:0000313" key="5">
    <source>
        <dbReference type="EMBL" id="PNH10664.1"/>
    </source>
</evidence>
<protein>
    <recommendedName>
        <fullName evidence="7">Protein DGCR14</fullName>
    </recommendedName>
</protein>
<organism evidence="5 6">
    <name type="scientific">Tetrabaena socialis</name>
    <dbReference type="NCBI Taxonomy" id="47790"/>
    <lineage>
        <taxon>Eukaryota</taxon>
        <taxon>Viridiplantae</taxon>
        <taxon>Chlorophyta</taxon>
        <taxon>core chlorophytes</taxon>
        <taxon>Chlorophyceae</taxon>
        <taxon>CS clade</taxon>
        <taxon>Chlamydomonadales</taxon>
        <taxon>Tetrabaenaceae</taxon>
        <taxon>Tetrabaena</taxon>
    </lineage>
</organism>
<name>A0A2J8ADS3_9CHLO</name>
<dbReference type="OrthoDB" id="19679at2759"/>